<evidence type="ECO:0000256" key="4">
    <source>
        <dbReference type="ARBA" id="ARBA00022840"/>
    </source>
</evidence>
<accession>A0A0B0H8K4</accession>
<dbReference type="InterPro" id="IPR005875">
    <property type="entry name" value="PurK"/>
</dbReference>
<comment type="function">
    <text evidence="6">Catalyzes the ATP-dependent conversion of 5-aminoimidazole ribonucleotide (AIR) and HCO(3)- to N5-carboxyaminoimidazole ribonucleotide (N5-CAIR).</text>
</comment>
<dbReference type="Gene3D" id="3.30.470.20">
    <property type="entry name" value="ATP-grasp fold, B domain"/>
    <property type="match status" value="1"/>
</dbReference>
<keyword evidence="2 5" id="KW-0547">Nucleotide-binding</keyword>
<comment type="subunit">
    <text evidence="5 6">Homodimer.</text>
</comment>
<evidence type="ECO:0000256" key="3">
    <source>
        <dbReference type="ARBA" id="ARBA00022755"/>
    </source>
</evidence>
<dbReference type="Pfam" id="PF02222">
    <property type="entry name" value="ATP-grasp"/>
    <property type="match status" value="1"/>
</dbReference>
<dbReference type="NCBIfam" id="NF004676">
    <property type="entry name" value="PRK06019.1-2"/>
    <property type="match status" value="1"/>
</dbReference>
<dbReference type="SUPFAM" id="SSF56059">
    <property type="entry name" value="Glutathione synthetase ATP-binding domain-like"/>
    <property type="match status" value="1"/>
</dbReference>
<reference evidence="8 10" key="1">
    <citation type="journal article" date="2014" name="BMC Genomics">
        <title>The genome of the intracellular bacterium of the coastal bivalve, Solemya velum: a blueprint for thriving in and out of symbiosis.</title>
        <authorList>
            <person name="Dmytrenko O."/>
            <person name="Russell S.L."/>
            <person name="Loo W.T."/>
            <person name="Fontanez K.M."/>
            <person name="Liao L."/>
            <person name="Roeselers G."/>
            <person name="Sharma R."/>
            <person name="Stewart F.J."/>
            <person name="Newton I.L."/>
            <person name="Woyke T."/>
            <person name="Wu D."/>
            <person name="Lang J.M."/>
            <person name="Eisen J.A."/>
            <person name="Cavanaugh C.M."/>
        </authorList>
    </citation>
    <scope>NUCLEOTIDE SEQUENCE [LARGE SCALE GENOMIC DNA]</scope>
    <source>
        <strain evidence="8 10">WH</strain>
    </source>
</reference>
<sequence>MIIGIIGGGQLARMMALAGIPLGMRFIFLDPAEDACASALGEHLCGEYDDRELLNYMAEKADVVTYEFENVPASAIEYLNDKVGVAPSAEALATARDRLNEKNLFRELGIPTVPFATVDSFGDLQLAVEEIGLPAILKTRVFGYDGKGQVLLRDEADLQQAWDKLKAIPLILEGFASFQREISIVSVRGHDGEIRFYPLSENVHRDGILNTSESLPDDPKQSVAEEYARRTLERLDYVGVLAIEFFDMGKGLIVNEMAPRVHNSGHWTIEGALTSQFENHIRAVAKLPLGSTDADGYARMINFIGEIPEIHDLLSNETLHLHHYDKKPKPGRKVGHATYWSTTKIEHDST</sequence>
<evidence type="ECO:0000313" key="10">
    <source>
        <dbReference type="Proteomes" id="UP000030856"/>
    </source>
</evidence>
<protein>
    <recommendedName>
        <fullName evidence="5 6">N5-carboxyaminoimidazole ribonucleotide synthase</fullName>
        <shortName evidence="5 6">N5-CAIR synthase</shortName>
        <ecNumber evidence="5 6">6.3.4.18</ecNumber>
    </recommendedName>
    <alternativeName>
        <fullName evidence="5 6">5-(carboxyamino)imidazole ribonucleotide synthetase</fullName>
    </alternativeName>
</protein>
<dbReference type="InterPro" id="IPR003135">
    <property type="entry name" value="ATP-grasp_carboxylate-amine"/>
</dbReference>
<dbReference type="Proteomes" id="UP000190962">
    <property type="component" value="Unassembled WGS sequence"/>
</dbReference>
<dbReference type="InterPro" id="IPR040686">
    <property type="entry name" value="PurK_C"/>
</dbReference>
<evidence type="ECO:0000313" key="9">
    <source>
        <dbReference type="EMBL" id="OOY36058.1"/>
    </source>
</evidence>
<comment type="caution">
    <text evidence="8">The sequence shown here is derived from an EMBL/GenBank/DDBJ whole genome shotgun (WGS) entry which is preliminary data.</text>
</comment>
<dbReference type="AlphaFoldDB" id="A0A0B0H8K4"/>
<dbReference type="NCBIfam" id="TIGR01161">
    <property type="entry name" value="purK"/>
    <property type="match status" value="1"/>
</dbReference>
<comment type="caution">
    <text evidence="5">Lacks conserved residue(s) required for the propagation of feature annotation.</text>
</comment>
<dbReference type="eggNOG" id="COG0026">
    <property type="taxonomic scope" value="Bacteria"/>
</dbReference>
<keyword evidence="4 5" id="KW-0067">ATP-binding</keyword>
<dbReference type="RefSeq" id="WP_043118266.1">
    <property type="nucleotide sequence ID" value="NZ_JRAA01000003.1"/>
</dbReference>
<organism evidence="8 10">
    <name type="scientific">Solemya velum gill symbiont</name>
    <dbReference type="NCBI Taxonomy" id="2340"/>
    <lineage>
        <taxon>Bacteria</taxon>
        <taxon>Pseudomonadati</taxon>
        <taxon>Pseudomonadota</taxon>
        <taxon>Gammaproteobacteria</taxon>
        <taxon>sulfur-oxidizing symbionts</taxon>
    </lineage>
</organism>
<dbReference type="SUPFAM" id="SSF51246">
    <property type="entry name" value="Rudiment single hybrid motif"/>
    <property type="match status" value="1"/>
</dbReference>
<dbReference type="UniPathway" id="UPA00074">
    <property type="reaction ID" value="UER00942"/>
</dbReference>
<dbReference type="PATRIC" id="fig|2340.3.peg.2283"/>
<feature type="binding site" evidence="5">
    <location>
        <position position="181"/>
    </location>
    <ligand>
        <name>ATP</name>
        <dbReference type="ChEBI" id="CHEBI:30616"/>
    </ligand>
</feature>
<dbReference type="PANTHER" id="PTHR11609:SF5">
    <property type="entry name" value="PHOSPHORIBOSYLAMINOIMIDAZOLE CARBOXYLASE"/>
    <property type="match status" value="1"/>
</dbReference>
<comment type="pathway">
    <text evidence="5 6">Purine metabolism; IMP biosynthesis via de novo pathway; 5-amino-1-(5-phospho-D-ribosyl)imidazole-4-carboxylate from 5-amino-1-(5-phospho-D-ribosyl)imidazole (N5-CAIR route): step 1/2.</text>
</comment>
<dbReference type="OrthoDB" id="9804625at2"/>
<dbReference type="PROSITE" id="PS50975">
    <property type="entry name" value="ATP_GRASP"/>
    <property type="match status" value="1"/>
</dbReference>
<dbReference type="GO" id="GO:0004638">
    <property type="term" value="F:phosphoribosylaminoimidazole carboxylase activity"/>
    <property type="evidence" value="ECO:0007669"/>
    <property type="project" value="InterPro"/>
</dbReference>
<evidence type="ECO:0000259" key="7">
    <source>
        <dbReference type="PROSITE" id="PS50975"/>
    </source>
</evidence>
<feature type="binding site" evidence="5">
    <location>
        <position position="98"/>
    </location>
    <ligand>
        <name>ATP</name>
        <dbReference type="ChEBI" id="CHEBI:30616"/>
    </ligand>
</feature>
<dbReference type="STRING" id="2340.JV46_24190"/>
<dbReference type="EMBL" id="MPNX01000001">
    <property type="protein sequence ID" value="OOY36058.1"/>
    <property type="molecule type" value="Genomic_DNA"/>
</dbReference>
<dbReference type="InterPro" id="IPR011761">
    <property type="entry name" value="ATP-grasp"/>
</dbReference>
<keyword evidence="10" id="KW-1185">Reference proteome</keyword>
<dbReference type="Gene3D" id="3.30.1490.20">
    <property type="entry name" value="ATP-grasp fold, A domain"/>
    <property type="match status" value="1"/>
</dbReference>
<feature type="binding site" evidence="5">
    <location>
        <position position="138"/>
    </location>
    <ligand>
        <name>ATP</name>
        <dbReference type="ChEBI" id="CHEBI:30616"/>
    </ligand>
</feature>
<dbReference type="SUPFAM" id="SSF52440">
    <property type="entry name" value="PreATP-grasp domain"/>
    <property type="match status" value="1"/>
</dbReference>
<comment type="similarity">
    <text evidence="5 6">Belongs to the PurK/PurT family.</text>
</comment>
<dbReference type="Pfam" id="PF22660">
    <property type="entry name" value="RS_preATP-grasp-like"/>
    <property type="match status" value="1"/>
</dbReference>
<evidence type="ECO:0000256" key="5">
    <source>
        <dbReference type="HAMAP-Rule" id="MF_01928"/>
    </source>
</evidence>
<dbReference type="GO" id="GO:0034028">
    <property type="term" value="F:5-(carboxyamino)imidazole ribonucleotide synthase activity"/>
    <property type="evidence" value="ECO:0007669"/>
    <property type="project" value="UniProtKB-UniRule"/>
</dbReference>
<dbReference type="GO" id="GO:0005524">
    <property type="term" value="F:ATP binding"/>
    <property type="evidence" value="ECO:0007669"/>
    <property type="project" value="UniProtKB-UniRule"/>
</dbReference>
<dbReference type="EC" id="6.3.4.18" evidence="5 6"/>
<evidence type="ECO:0000256" key="2">
    <source>
        <dbReference type="ARBA" id="ARBA00022741"/>
    </source>
</evidence>
<dbReference type="GO" id="GO:0005829">
    <property type="term" value="C:cytosol"/>
    <property type="evidence" value="ECO:0007669"/>
    <property type="project" value="TreeGrafter"/>
</dbReference>
<keyword evidence="3 5" id="KW-0658">Purine biosynthesis</keyword>
<gene>
    <name evidence="5 6" type="primary">purK</name>
    <name evidence="9" type="ORF">BOV88_00130</name>
    <name evidence="8" type="ORF">JV46_24190</name>
</gene>
<dbReference type="EMBL" id="JRAA01000003">
    <property type="protein sequence ID" value="KHF24204.1"/>
    <property type="molecule type" value="Genomic_DNA"/>
</dbReference>
<keyword evidence="1 5" id="KW-0436">Ligase</keyword>
<dbReference type="GO" id="GO:0006189">
    <property type="term" value="P:'de novo' IMP biosynthetic process"/>
    <property type="evidence" value="ECO:0007669"/>
    <property type="project" value="UniProtKB-UniRule"/>
</dbReference>
<dbReference type="NCBIfam" id="NF004679">
    <property type="entry name" value="PRK06019.1-5"/>
    <property type="match status" value="1"/>
</dbReference>
<dbReference type="Gene3D" id="3.40.50.20">
    <property type="match status" value="1"/>
</dbReference>
<dbReference type="Pfam" id="PF17769">
    <property type="entry name" value="PurK_C"/>
    <property type="match status" value="1"/>
</dbReference>
<dbReference type="PANTHER" id="PTHR11609">
    <property type="entry name" value="PURINE BIOSYNTHESIS PROTEIN 6/7, PUR6/7"/>
    <property type="match status" value="1"/>
</dbReference>
<comment type="catalytic activity">
    <reaction evidence="5 6">
        <text>5-amino-1-(5-phospho-beta-D-ribosyl)imidazole + hydrogencarbonate + ATP = 5-carboxyamino-1-(5-phospho-D-ribosyl)imidazole + ADP + phosphate + 2 H(+)</text>
        <dbReference type="Rhea" id="RHEA:19317"/>
        <dbReference type="ChEBI" id="CHEBI:15378"/>
        <dbReference type="ChEBI" id="CHEBI:17544"/>
        <dbReference type="ChEBI" id="CHEBI:30616"/>
        <dbReference type="ChEBI" id="CHEBI:43474"/>
        <dbReference type="ChEBI" id="CHEBI:58730"/>
        <dbReference type="ChEBI" id="CHEBI:137981"/>
        <dbReference type="ChEBI" id="CHEBI:456216"/>
        <dbReference type="EC" id="6.3.4.18"/>
    </reaction>
</comment>
<dbReference type="InterPro" id="IPR016185">
    <property type="entry name" value="PreATP-grasp_dom_sf"/>
</dbReference>
<evidence type="ECO:0000256" key="1">
    <source>
        <dbReference type="ARBA" id="ARBA00022598"/>
    </source>
</evidence>
<evidence type="ECO:0000313" key="8">
    <source>
        <dbReference type="EMBL" id="KHF24204.1"/>
    </source>
</evidence>
<comment type="function">
    <text evidence="5">Catalyzes the ATP-dependent conversion of 5-aminoimidazole ribonucleotide (AIR) and HCO(3)(-) to N5-carboxyaminoimidazole ribonucleotide (N5-CAIR).</text>
</comment>
<dbReference type="HAMAP" id="MF_01928">
    <property type="entry name" value="PurK"/>
    <property type="match status" value="1"/>
</dbReference>
<feature type="binding site" evidence="5">
    <location>
        <begin position="143"/>
        <end position="149"/>
    </location>
    <ligand>
        <name>ATP</name>
        <dbReference type="ChEBI" id="CHEBI:30616"/>
    </ligand>
</feature>
<dbReference type="FunFam" id="3.40.50.20:FF:000016">
    <property type="entry name" value="N5-carboxyaminoimidazole ribonucleotide synthase"/>
    <property type="match status" value="1"/>
</dbReference>
<feature type="binding site" evidence="5">
    <location>
        <begin position="255"/>
        <end position="256"/>
    </location>
    <ligand>
        <name>ATP</name>
        <dbReference type="ChEBI" id="CHEBI:30616"/>
    </ligand>
</feature>
<dbReference type="GO" id="GO:0046872">
    <property type="term" value="F:metal ion binding"/>
    <property type="evidence" value="ECO:0007669"/>
    <property type="project" value="InterPro"/>
</dbReference>
<feature type="binding site" evidence="5">
    <location>
        <position position="204"/>
    </location>
    <ligand>
        <name>ATP</name>
        <dbReference type="ChEBI" id="CHEBI:30616"/>
    </ligand>
</feature>
<evidence type="ECO:0000313" key="11">
    <source>
        <dbReference type="Proteomes" id="UP000190962"/>
    </source>
</evidence>
<proteinExistence type="inferred from homology"/>
<dbReference type="InterPro" id="IPR011054">
    <property type="entry name" value="Rudment_hybrid_motif"/>
</dbReference>
<dbReference type="InterPro" id="IPR054350">
    <property type="entry name" value="PurT/PurK_preATP-grasp"/>
</dbReference>
<evidence type="ECO:0000256" key="6">
    <source>
        <dbReference type="RuleBase" id="RU361200"/>
    </source>
</evidence>
<dbReference type="InterPro" id="IPR013815">
    <property type="entry name" value="ATP_grasp_subdomain_1"/>
</dbReference>
<dbReference type="FunFam" id="3.30.1490.20:FF:000015">
    <property type="entry name" value="N5-carboxyaminoimidazole ribonucleotide synthase"/>
    <property type="match status" value="1"/>
</dbReference>
<feature type="domain" description="ATP-grasp" evidence="7">
    <location>
        <begin position="102"/>
        <end position="285"/>
    </location>
</feature>
<reference evidence="9 11" key="2">
    <citation type="submission" date="2016-11" db="EMBL/GenBank/DDBJ databases">
        <title>Mixed transmission modes and dynamic genome evolution in an obligate animal-bacterial symbiosis.</title>
        <authorList>
            <person name="Russell S.L."/>
            <person name="Corbett-Detig R.B."/>
            <person name="Cavanaugh C.M."/>
        </authorList>
    </citation>
    <scope>NUCLEOTIDE SEQUENCE [LARGE SCALE GENOMIC DNA]</scope>
    <source>
        <strain evidence="9">MA-KB16</strain>
    </source>
</reference>
<name>A0A0B0H8K4_SOVGS</name>
<dbReference type="Proteomes" id="UP000030856">
    <property type="component" value="Unassembled WGS sequence"/>
</dbReference>